<evidence type="ECO:0000313" key="3">
    <source>
        <dbReference type="EMBL" id="GAA4898189.1"/>
    </source>
</evidence>
<evidence type="ECO:0000256" key="1">
    <source>
        <dbReference type="SAM" id="Coils"/>
    </source>
</evidence>
<feature type="transmembrane region" description="Helical" evidence="2">
    <location>
        <begin position="9"/>
        <end position="27"/>
    </location>
</feature>
<protein>
    <submittedName>
        <fullName evidence="3">HlyD family efflux transporter periplasmic adaptor subunit</fullName>
    </submittedName>
</protein>
<keyword evidence="2" id="KW-0472">Membrane</keyword>
<gene>
    <name evidence="3" type="ORF">GCM10023333_34490</name>
</gene>
<dbReference type="Gene3D" id="2.40.50.100">
    <property type="match status" value="1"/>
</dbReference>
<keyword evidence="1" id="KW-0175">Coiled coil</keyword>
<keyword evidence="2" id="KW-0812">Transmembrane</keyword>
<dbReference type="Gene3D" id="2.40.30.170">
    <property type="match status" value="1"/>
</dbReference>
<evidence type="ECO:0000256" key="2">
    <source>
        <dbReference type="SAM" id="Phobius"/>
    </source>
</evidence>
<dbReference type="PANTHER" id="PTHR30469">
    <property type="entry name" value="MULTIDRUG RESISTANCE PROTEIN MDTA"/>
    <property type="match status" value="1"/>
</dbReference>
<dbReference type="Gene3D" id="1.10.287.470">
    <property type="entry name" value="Helix hairpin bin"/>
    <property type="match status" value="1"/>
</dbReference>
<dbReference type="SUPFAM" id="SSF111369">
    <property type="entry name" value="HlyD-like secretion proteins"/>
    <property type="match status" value="1"/>
</dbReference>
<dbReference type="EMBL" id="BAABJZ010000099">
    <property type="protein sequence ID" value="GAA4898189.1"/>
    <property type="molecule type" value="Genomic_DNA"/>
</dbReference>
<keyword evidence="4" id="KW-1185">Reference proteome</keyword>
<name>A0ABP9FC88_9GAMM</name>
<proteinExistence type="predicted"/>
<comment type="caution">
    <text evidence="3">The sequence shown here is derived from an EMBL/GenBank/DDBJ whole genome shotgun (WGS) entry which is preliminary data.</text>
</comment>
<evidence type="ECO:0000313" key="4">
    <source>
        <dbReference type="Proteomes" id="UP001499988"/>
    </source>
</evidence>
<dbReference type="Proteomes" id="UP001499988">
    <property type="component" value="Unassembled WGS sequence"/>
</dbReference>
<reference evidence="4" key="1">
    <citation type="journal article" date="2019" name="Int. J. Syst. Evol. Microbiol.">
        <title>The Global Catalogue of Microorganisms (GCM) 10K type strain sequencing project: providing services to taxonomists for standard genome sequencing and annotation.</title>
        <authorList>
            <consortium name="The Broad Institute Genomics Platform"/>
            <consortium name="The Broad Institute Genome Sequencing Center for Infectious Disease"/>
            <person name="Wu L."/>
            <person name="Ma J."/>
        </authorList>
    </citation>
    <scope>NUCLEOTIDE SEQUENCE [LARGE SCALE GENOMIC DNA]</scope>
    <source>
        <strain evidence="4">JCM 18401</strain>
    </source>
</reference>
<dbReference type="Gene3D" id="2.40.420.20">
    <property type="match status" value="1"/>
</dbReference>
<feature type="coiled-coil region" evidence="1">
    <location>
        <begin position="106"/>
        <end position="160"/>
    </location>
</feature>
<keyword evidence="2" id="KW-1133">Transmembrane helix</keyword>
<organism evidence="3 4">
    <name type="scientific">Ferrimonas pelagia</name>
    <dbReference type="NCBI Taxonomy" id="1177826"/>
    <lineage>
        <taxon>Bacteria</taxon>
        <taxon>Pseudomonadati</taxon>
        <taxon>Pseudomonadota</taxon>
        <taxon>Gammaproteobacteria</taxon>
        <taxon>Alteromonadales</taxon>
        <taxon>Ferrimonadaceae</taxon>
        <taxon>Ferrimonas</taxon>
    </lineage>
</organism>
<dbReference type="PANTHER" id="PTHR30469:SF15">
    <property type="entry name" value="HLYD FAMILY OF SECRETION PROTEINS"/>
    <property type="match status" value="1"/>
</dbReference>
<sequence length="408" mass="44477">MLDRTGRRVYLSLGVVSLVMLLAGWRMGYSDPMESVLWEGLRVETVQVGEFSLQVEGYGTLQSANRRMITAISAAVVDEIRLKAGAKVTPDSVIMTLNNPQLEGDLRQALADLNSAKTQKRQLRLTQQRELLNNESALAEMEAEAEIAQLQTEAEQSLVESGVIAAIHARRNQLQARQLAKRVELERSKRDKLMEVHTESLSIQDDLIAQAQDEFEQVKLQVEQLAVKAGIEGVIQQLPVKLGQSVTPGTQLAMVGSLSPLVAEIKVPQLQAHLVSTGMNVAIASLGKQGEGQVARIDPVITDGAMQVDVLLGEHGGDFKPMQMVDAAIEASLDKNVMYVRTPTGVKPDSVHALFKLSGQDRAIRTPITFGKSSGDQIQILSGVAPGERLITSRLDVDADIEQIKLKR</sequence>
<accession>A0ABP9FC88</accession>
<dbReference type="RefSeq" id="WP_345336706.1">
    <property type="nucleotide sequence ID" value="NZ_BAABJZ010000099.1"/>
</dbReference>